<dbReference type="InterPro" id="IPR000700">
    <property type="entry name" value="PAS-assoc_C"/>
</dbReference>
<dbReference type="SUPFAM" id="SSF55785">
    <property type="entry name" value="PYP-like sensor domain (PAS domain)"/>
    <property type="match status" value="3"/>
</dbReference>
<dbReference type="PRINTS" id="PR00344">
    <property type="entry name" value="BCTRLSENSOR"/>
</dbReference>
<dbReference type="Pfam" id="PF21623">
    <property type="entry name" value="HK_sensor_dom_bact"/>
    <property type="match status" value="1"/>
</dbReference>
<comment type="catalytic activity">
    <reaction evidence="1">
        <text>ATP + protein L-histidine = ADP + protein N-phospho-L-histidine.</text>
        <dbReference type="EC" id="2.7.13.3"/>
    </reaction>
</comment>
<keyword evidence="7 15" id="KW-0812">Transmembrane</keyword>
<dbReference type="InterPro" id="IPR001610">
    <property type="entry name" value="PAC"/>
</dbReference>
<feature type="domain" description="Response regulatory" evidence="17">
    <location>
        <begin position="985"/>
        <end position="1103"/>
    </location>
</feature>
<dbReference type="SUPFAM" id="SSF103190">
    <property type="entry name" value="Sensory domain-like"/>
    <property type="match status" value="1"/>
</dbReference>
<dbReference type="PROSITE" id="PS50110">
    <property type="entry name" value="RESPONSE_REGULATORY"/>
    <property type="match status" value="2"/>
</dbReference>
<dbReference type="CDD" id="cd16922">
    <property type="entry name" value="HATPase_EvgS-ArcB-TorS-like"/>
    <property type="match status" value="1"/>
</dbReference>
<evidence type="ECO:0000313" key="21">
    <source>
        <dbReference type="Proteomes" id="UP001193680"/>
    </source>
</evidence>
<evidence type="ECO:0000256" key="8">
    <source>
        <dbReference type="ARBA" id="ARBA00022741"/>
    </source>
</evidence>
<feature type="domain" description="PAC" evidence="19">
    <location>
        <begin position="675"/>
        <end position="727"/>
    </location>
</feature>
<dbReference type="SUPFAM" id="SSF52172">
    <property type="entry name" value="CheY-like"/>
    <property type="match status" value="2"/>
</dbReference>
<dbReference type="InterPro" id="IPR001789">
    <property type="entry name" value="Sig_transdc_resp-reg_receiver"/>
</dbReference>
<dbReference type="SMART" id="SM00091">
    <property type="entry name" value="PAS"/>
    <property type="match status" value="3"/>
</dbReference>
<dbReference type="CDD" id="cd00082">
    <property type="entry name" value="HisKA"/>
    <property type="match status" value="1"/>
</dbReference>
<dbReference type="Pfam" id="PF13426">
    <property type="entry name" value="PAS_9"/>
    <property type="match status" value="1"/>
</dbReference>
<dbReference type="Gene3D" id="3.40.50.2300">
    <property type="match status" value="2"/>
</dbReference>
<evidence type="ECO:0000256" key="12">
    <source>
        <dbReference type="ARBA" id="ARBA00023012"/>
    </source>
</evidence>
<feature type="domain" description="Response regulatory" evidence="17">
    <location>
        <begin position="1112"/>
        <end position="1226"/>
    </location>
</feature>
<dbReference type="PANTHER" id="PTHR45339">
    <property type="entry name" value="HYBRID SIGNAL TRANSDUCTION HISTIDINE KINASE J"/>
    <property type="match status" value="1"/>
</dbReference>
<evidence type="ECO:0000256" key="3">
    <source>
        <dbReference type="ARBA" id="ARBA00012438"/>
    </source>
</evidence>
<dbReference type="EC" id="2.7.13.3" evidence="3"/>
<dbReference type="Pfam" id="PF02518">
    <property type="entry name" value="HATPase_c"/>
    <property type="match status" value="1"/>
</dbReference>
<dbReference type="NCBIfam" id="TIGR00229">
    <property type="entry name" value="sensory_box"/>
    <property type="match status" value="2"/>
</dbReference>
<evidence type="ECO:0000256" key="9">
    <source>
        <dbReference type="ARBA" id="ARBA00022777"/>
    </source>
</evidence>
<name>A0ABS0BVC4_9GAMM</name>
<evidence type="ECO:0000256" key="1">
    <source>
        <dbReference type="ARBA" id="ARBA00000085"/>
    </source>
</evidence>
<organism evidence="20 21">
    <name type="scientific">Thiomicrorhabdus heinhorstiae</name>
    <dbReference type="NCBI Taxonomy" id="2748010"/>
    <lineage>
        <taxon>Bacteria</taxon>
        <taxon>Pseudomonadati</taxon>
        <taxon>Pseudomonadota</taxon>
        <taxon>Gammaproteobacteria</taxon>
        <taxon>Thiotrichales</taxon>
        <taxon>Piscirickettsiaceae</taxon>
        <taxon>Thiomicrorhabdus</taxon>
    </lineage>
</organism>
<feature type="domain" description="Histidine kinase" evidence="16">
    <location>
        <begin position="745"/>
        <end position="966"/>
    </location>
</feature>
<dbReference type="InterPro" id="IPR004358">
    <property type="entry name" value="Sig_transdc_His_kin-like_C"/>
</dbReference>
<comment type="caution">
    <text evidence="20">The sequence shown here is derived from an EMBL/GenBank/DDBJ whole genome shotgun (WGS) entry which is preliminary data.</text>
</comment>
<evidence type="ECO:0000313" key="20">
    <source>
        <dbReference type="EMBL" id="MBF6057780.1"/>
    </source>
</evidence>
<feature type="domain" description="PAS" evidence="18">
    <location>
        <begin position="600"/>
        <end position="672"/>
    </location>
</feature>
<evidence type="ECO:0000256" key="5">
    <source>
        <dbReference type="ARBA" id="ARBA00022553"/>
    </source>
</evidence>
<feature type="domain" description="PAC" evidence="19">
    <location>
        <begin position="547"/>
        <end position="599"/>
    </location>
</feature>
<dbReference type="EMBL" id="JACBGI020000007">
    <property type="protein sequence ID" value="MBF6057780.1"/>
    <property type="molecule type" value="Genomic_DNA"/>
</dbReference>
<evidence type="ECO:0000256" key="13">
    <source>
        <dbReference type="ARBA" id="ARBA00023136"/>
    </source>
</evidence>
<dbReference type="SMART" id="SM00387">
    <property type="entry name" value="HATPase_c"/>
    <property type="match status" value="1"/>
</dbReference>
<keyword evidence="21" id="KW-1185">Reference proteome</keyword>
<dbReference type="InterPro" id="IPR003594">
    <property type="entry name" value="HATPase_dom"/>
</dbReference>
<reference evidence="20 21" key="2">
    <citation type="submission" date="2020-11" db="EMBL/GenBank/DDBJ databases">
        <title>Sulfur oxidizing isolate from Hospital Hole Sinkhole.</title>
        <authorList>
            <person name="Scott K.M."/>
        </authorList>
    </citation>
    <scope>NUCLEOTIDE SEQUENCE [LARGE SCALE GENOMIC DNA]</scope>
    <source>
        <strain evidence="20 21">HH1</strain>
    </source>
</reference>
<keyword evidence="5 14" id="KW-0597">Phosphoprotein</keyword>
<dbReference type="SUPFAM" id="SSF55874">
    <property type="entry name" value="ATPase domain of HSP90 chaperone/DNA topoisomerase II/histidine kinase"/>
    <property type="match status" value="1"/>
</dbReference>
<protein>
    <recommendedName>
        <fullName evidence="3">histidine kinase</fullName>
        <ecNumber evidence="3">2.7.13.3</ecNumber>
    </recommendedName>
</protein>
<proteinExistence type="predicted"/>
<dbReference type="Pfam" id="PF08447">
    <property type="entry name" value="PAS_3"/>
    <property type="match status" value="1"/>
</dbReference>
<dbReference type="PROSITE" id="PS50112">
    <property type="entry name" value="PAS"/>
    <property type="match status" value="1"/>
</dbReference>
<evidence type="ECO:0000256" key="6">
    <source>
        <dbReference type="ARBA" id="ARBA00022679"/>
    </source>
</evidence>
<dbReference type="InterPro" id="IPR048760">
    <property type="entry name" value="VP0354-like_sensor_dom"/>
</dbReference>
<dbReference type="SUPFAM" id="SSF47226">
    <property type="entry name" value="Histidine-containing phosphotransfer domain, HPT domain"/>
    <property type="match status" value="1"/>
</dbReference>
<dbReference type="SUPFAM" id="SSF47384">
    <property type="entry name" value="Homodimeric domain of signal transducing histidine kinase"/>
    <property type="match status" value="1"/>
</dbReference>
<dbReference type="SMART" id="SM00448">
    <property type="entry name" value="REC"/>
    <property type="match status" value="2"/>
</dbReference>
<keyword evidence="11 15" id="KW-1133">Transmembrane helix</keyword>
<dbReference type="Gene3D" id="1.10.287.130">
    <property type="match status" value="1"/>
</dbReference>
<gene>
    <name evidence="20" type="ORF">H8792_005440</name>
</gene>
<evidence type="ECO:0000256" key="10">
    <source>
        <dbReference type="ARBA" id="ARBA00022840"/>
    </source>
</evidence>
<dbReference type="CDD" id="cd00130">
    <property type="entry name" value="PAS"/>
    <property type="match status" value="1"/>
</dbReference>
<dbReference type="InterPro" id="IPR011006">
    <property type="entry name" value="CheY-like_superfamily"/>
</dbReference>
<dbReference type="PROSITE" id="PS50109">
    <property type="entry name" value="HIS_KIN"/>
    <property type="match status" value="1"/>
</dbReference>
<dbReference type="PROSITE" id="PS50113">
    <property type="entry name" value="PAC"/>
    <property type="match status" value="2"/>
</dbReference>
<evidence type="ECO:0000256" key="14">
    <source>
        <dbReference type="PROSITE-ProRule" id="PRU00169"/>
    </source>
</evidence>
<feature type="transmembrane region" description="Helical" evidence="15">
    <location>
        <begin position="12"/>
        <end position="35"/>
    </location>
</feature>
<evidence type="ECO:0000256" key="4">
    <source>
        <dbReference type="ARBA" id="ARBA00022475"/>
    </source>
</evidence>
<dbReference type="SMART" id="SM00388">
    <property type="entry name" value="HisKA"/>
    <property type="match status" value="1"/>
</dbReference>
<evidence type="ECO:0000259" key="16">
    <source>
        <dbReference type="PROSITE" id="PS50109"/>
    </source>
</evidence>
<dbReference type="InterPro" id="IPR003661">
    <property type="entry name" value="HisK_dim/P_dom"/>
</dbReference>
<evidence type="ECO:0000256" key="15">
    <source>
        <dbReference type="SAM" id="Phobius"/>
    </source>
</evidence>
<evidence type="ECO:0000259" key="19">
    <source>
        <dbReference type="PROSITE" id="PS50113"/>
    </source>
</evidence>
<dbReference type="InterPro" id="IPR013655">
    <property type="entry name" value="PAS_fold_3"/>
</dbReference>
<evidence type="ECO:0000256" key="11">
    <source>
        <dbReference type="ARBA" id="ARBA00022989"/>
    </source>
</evidence>
<dbReference type="InterPro" id="IPR036890">
    <property type="entry name" value="HATPase_C_sf"/>
</dbReference>
<evidence type="ECO:0000259" key="18">
    <source>
        <dbReference type="PROSITE" id="PS50112"/>
    </source>
</evidence>
<keyword evidence="6" id="KW-0808">Transferase</keyword>
<sequence>MRRFFSPKLSIVSLVFIAFSFSIILSVFIVDTLLFSDRSKSAALDEGKHELLLHESVFQQFFTESSNSLKALQNSASFHRYLNGQSSDIKSVFLALINSNSQMMQLRYIDKNGVERLRTERLRFPGETPAWIDGADLQNKAHRYYFSESKNRPLNKVWFSELDLNIEHGEVEVPFRPTVRAMLPLEKNGQFDGILIINYFAQFLLDSLKDAWVFEHTLVDSKGYTLVYDKDMSKNWGRYLEPKFNFQEAFPDNWKAVLENSFFRGEDFVAKRFDLPMSDPLTLILKIKPSYLEEVKASREKEFLLDSLIVFVLALIASVFVDRLFKQLQTKVFGFDRQIRMASKAAKLGFWELDLKENVFTFDDTYYELLGATAEQMGGNKQSFESFLSTVPEDQQNFIIGLRREMEKNHENYSKQVENDSILPDGSVMTVLASYTVIYQNGEPLYCYGVSHDITDVKKKDKEILSYNRQMQTAAEAANLGFWRFDIETLNFAVDESWLKMMKFDLAESNGVYSWDELLEHFLPPSEHRLIEAKLSEIFLKHHQFQDSFELRMIDNEGQVRYFNDYYLVRYNDQGLPTEVLGVSQDITLDKKTHEEILASRRQLSDAQKIAKMGSWYLDLENGELQWSDEIYRIFELDPQDFSPSYEAFLQKIHPDDRESVNKTFKESLQNKTFYQIEHRLLMNDGRIKYVLERGNNLFNEHGEPVESQGTVQDITEAKLMQQSLVEAKEKAEEANKAKGLFLANMSHEIRTPLNGIIGLTRLTLDTNLSPVQKDYLLKSQKASKALLTIINDILDYSKIESGKFELEKVPFEINEVLSNASDLFSYRAQEKKLYFIFHIDSDIPHILVGDPLRLSQIVNNLVGNAIKFTENGGIEVQIHLLEKTDSQLSLEFVVKDTGIGMTASQVENLFQPFVQADSSNTRKYGGTGLGLVISKQLIESMGGSISVNSRYGEGSEFRFTIDVGYDSAAANQSNPALEPLKNKRFMVVDDNDIERGVVVQILQNWGLEVEQISDPQQALEKLESEHFDFLILDWQMPKMDGIELLKRLQQDMGLDIPHVLMTTAFGREELLLNAEKRKVNVEKVLAKPFTSGLLLESLLSEGERDFVAVGRVLLAEDNELNQVVAVENLKRFGLDIKVVSNGLEAVKVAQNEEFDLILMDLQMPVMDGFEAALKIHRMNKSVPIIALSAAVLEEDKKRTQECGMVDHLAKPLDVDALKGVLSTYLKTVDVAPIKHHAEQSDIVEEEISKDYLDLFSLTQRVGSRLRAYELLVEFADSYRGWPEEAGKFNTENGFDKECLNALHTLKGLCGNLSLPKAYELVSEIYQNDDQEKQLQLWPQFLQALADTINLIDESIHIEVPVNDQASQWSLDEKVRFINVLKDDLMANRFIDDERVKTARKMVEDQLDEKAAKAFETAIQQFEYPSAVEMLQQVGEALDV</sequence>
<accession>A0ABS0BVC4</accession>
<dbReference type="InterPro" id="IPR035965">
    <property type="entry name" value="PAS-like_dom_sf"/>
</dbReference>
<evidence type="ECO:0000256" key="2">
    <source>
        <dbReference type="ARBA" id="ARBA00004651"/>
    </source>
</evidence>
<dbReference type="InterPro" id="IPR005467">
    <property type="entry name" value="His_kinase_dom"/>
</dbReference>
<dbReference type="Pfam" id="PF00072">
    <property type="entry name" value="Response_reg"/>
    <property type="match status" value="2"/>
</dbReference>
<dbReference type="SMART" id="SM00086">
    <property type="entry name" value="PAC"/>
    <property type="match status" value="3"/>
</dbReference>
<dbReference type="InterPro" id="IPR000014">
    <property type="entry name" value="PAS"/>
</dbReference>
<dbReference type="Gene3D" id="3.30.450.20">
    <property type="entry name" value="PAS domain"/>
    <property type="match status" value="4"/>
</dbReference>
<evidence type="ECO:0000259" key="17">
    <source>
        <dbReference type="PROSITE" id="PS50110"/>
    </source>
</evidence>
<dbReference type="PANTHER" id="PTHR45339:SF1">
    <property type="entry name" value="HYBRID SIGNAL TRANSDUCTION HISTIDINE KINASE J"/>
    <property type="match status" value="1"/>
</dbReference>
<comment type="subcellular location">
    <subcellularLocation>
        <location evidence="2">Cell membrane</location>
        <topology evidence="2">Multi-pass membrane protein</topology>
    </subcellularLocation>
</comment>
<dbReference type="Proteomes" id="UP001193680">
    <property type="component" value="Unassembled WGS sequence"/>
</dbReference>
<dbReference type="InterPro" id="IPR036097">
    <property type="entry name" value="HisK_dim/P_sf"/>
</dbReference>
<feature type="modified residue" description="4-aspartylphosphate" evidence="14">
    <location>
        <position position="1161"/>
    </location>
</feature>
<dbReference type="Gene3D" id="3.30.565.10">
    <property type="entry name" value="Histidine kinase-like ATPase, C-terminal domain"/>
    <property type="match status" value="1"/>
</dbReference>
<keyword evidence="4" id="KW-1003">Cell membrane</keyword>
<keyword evidence="10" id="KW-0067">ATP-binding</keyword>
<dbReference type="RefSeq" id="WP_185977925.1">
    <property type="nucleotide sequence ID" value="NZ_JACBGI020000007.1"/>
</dbReference>
<dbReference type="Gene3D" id="2.10.70.100">
    <property type="match status" value="1"/>
</dbReference>
<keyword evidence="13 15" id="KW-0472">Membrane</keyword>
<dbReference type="InterPro" id="IPR036641">
    <property type="entry name" value="HPT_dom_sf"/>
</dbReference>
<keyword evidence="8" id="KW-0547">Nucleotide-binding</keyword>
<keyword evidence="9" id="KW-0418">Kinase</keyword>
<dbReference type="Pfam" id="PF00512">
    <property type="entry name" value="HisKA"/>
    <property type="match status" value="1"/>
</dbReference>
<dbReference type="InterPro" id="IPR029151">
    <property type="entry name" value="Sensor-like_sf"/>
</dbReference>
<reference evidence="20 21" key="1">
    <citation type="submission" date="2020-06" db="EMBL/GenBank/DDBJ databases">
        <authorList>
            <person name="Scott K."/>
        </authorList>
    </citation>
    <scope>NUCLEOTIDE SEQUENCE [LARGE SCALE GENOMIC DNA]</scope>
    <source>
        <strain evidence="20 21">HH1</strain>
    </source>
</reference>
<evidence type="ECO:0000256" key="7">
    <source>
        <dbReference type="ARBA" id="ARBA00022692"/>
    </source>
</evidence>
<dbReference type="CDD" id="cd17546">
    <property type="entry name" value="REC_hyHK_CKI1_RcsC-like"/>
    <property type="match status" value="2"/>
</dbReference>
<feature type="modified residue" description="4-aspartylphosphate" evidence="14">
    <location>
        <position position="1034"/>
    </location>
</feature>
<keyword evidence="12" id="KW-0902">Two-component regulatory system</keyword>